<proteinExistence type="predicted"/>
<evidence type="ECO:0000256" key="1">
    <source>
        <dbReference type="ARBA" id="ARBA00022737"/>
    </source>
</evidence>
<dbReference type="AlphaFoldDB" id="A0A6A6WBI9"/>
<feature type="compositionally biased region" description="Low complexity" evidence="3">
    <location>
        <begin position="257"/>
        <end position="271"/>
    </location>
</feature>
<dbReference type="PANTHER" id="PTHR45641:SF19">
    <property type="entry name" value="NEPHROCYSTIN-3"/>
    <property type="match status" value="1"/>
</dbReference>
<name>A0A6A6WBI9_9PEZI</name>
<dbReference type="RefSeq" id="XP_033602386.1">
    <property type="nucleotide sequence ID" value="XM_033740722.1"/>
</dbReference>
<keyword evidence="2" id="KW-0802">TPR repeat</keyword>
<keyword evidence="1" id="KW-0677">Repeat</keyword>
<dbReference type="PANTHER" id="PTHR45641">
    <property type="entry name" value="TETRATRICOPEPTIDE REPEAT PROTEIN (AFU_ORTHOLOGUE AFUA_6G03870)"/>
    <property type="match status" value="1"/>
</dbReference>
<sequence>MPSLCNAKRDPRHLLEEGMWSEEIELMQTALHVCEDKSGLEYAHLCNTYGHLEVERANASKGLEYLETSRKIRETLLDPMHPELANTYNNIGNAVLQEYETPEAVPRAIELYSRSVKINDAPSSAFIWHLNLSRATRLAGDYARARFHAAKSRECVDEMFEPDTHWDATTKVHLANILFDEGLIPEAEALWTSAFKAFQKTSETRAATVAVQLKLAHVTMLKGDHKQAVYVPVPVPPPPFPLFLQLPPQLNSHTKTASCSSASSQSPNFASPYSATTARSPG</sequence>
<organism evidence="4 5">
    <name type="scientific">Pseudovirgaria hyperparasitica</name>
    <dbReference type="NCBI Taxonomy" id="470096"/>
    <lineage>
        <taxon>Eukaryota</taxon>
        <taxon>Fungi</taxon>
        <taxon>Dikarya</taxon>
        <taxon>Ascomycota</taxon>
        <taxon>Pezizomycotina</taxon>
        <taxon>Dothideomycetes</taxon>
        <taxon>Dothideomycetes incertae sedis</taxon>
        <taxon>Acrospermales</taxon>
        <taxon>Acrospermaceae</taxon>
        <taxon>Pseudovirgaria</taxon>
    </lineage>
</organism>
<evidence type="ECO:0000256" key="2">
    <source>
        <dbReference type="ARBA" id="ARBA00022803"/>
    </source>
</evidence>
<dbReference type="OrthoDB" id="3799082at2759"/>
<dbReference type="EMBL" id="ML996569">
    <property type="protein sequence ID" value="KAF2759935.1"/>
    <property type="molecule type" value="Genomic_DNA"/>
</dbReference>
<dbReference type="InterPro" id="IPR011990">
    <property type="entry name" value="TPR-like_helical_dom_sf"/>
</dbReference>
<protein>
    <recommendedName>
        <fullName evidence="6">TPR-like protein</fullName>
    </recommendedName>
</protein>
<evidence type="ECO:0008006" key="6">
    <source>
        <dbReference type="Google" id="ProtNLM"/>
    </source>
</evidence>
<feature type="region of interest" description="Disordered" evidence="3">
    <location>
        <begin position="254"/>
        <end position="282"/>
    </location>
</feature>
<evidence type="ECO:0000313" key="5">
    <source>
        <dbReference type="Proteomes" id="UP000799437"/>
    </source>
</evidence>
<accession>A0A6A6WBI9</accession>
<gene>
    <name evidence="4" type="ORF">EJ05DRAFT_315515</name>
</gene>
<dbReference type="Gene3D" id="1.25.40.10">
    <property type="entry name" value="Tetratricopeptide repeat domain"/>
    <property type="match status" value="1"/>
</dbReference>
<dbReference type="SUPFAM" id="SSF48452">
    <property type="entry name" value="TPR-like"/>
    <property type="match status" value="1"/>
</dbReference>
<dbReference type="Proteomes" id="UP000799437">
    <property type="component" value="Unassembled WGS sequence"/>
</dbReference>
<evidence type="ECO:0000256" key="3">
    <source>
        <dbReference type="SAM" id="MobiDB-lite"/>
    </source>
</evidence>
<feature type="compositionally biased region" description="Polar residues" evidence="3">
    <location>
        <begin position="273"/>
        <end position="282"/>
    </location>
</feature>
<keyword evidence="5" id="KW-1185">Reference proteome</keyword>
<evidence type="ECO:0000313" key="4">
    <source>
        <dbReference type="EMBL" id="KAF2759935.1"/>
    </source>
</evidence>
<reference evidence="4" key="1">
    <citation type="journal article" date="2020" name="Stud. Mycol.">
        <title>101 Dothideomycetes genomes: a test case for predicting lifestyles and emergence of pathogens.</title>
        <authorList>
            <person name="Haridas S."/>
            <person name="Albert R."/>
            <person name="Binder M."/>
            <person name="Bloem J."/>
            <person name="Labutti K."/>
            <person name="Salamov A."/>
            <person name="Andreopoulos B."/>
            <person name="Baker S."/>
            <person name="Barry K."/>
            <person name="Bills G."/>
            <person name="Bluhm B."/>
            <person name="Cannon C."/>
            <person name="Castanera R."/>
            <person name="Culley D."/>
            <person name="Daum C."/>
            <person name="Ezra D."/>
            <person name="Gonzalez J."/>
            <person name="Henrissat B."/>
            <person name="Kuo A."/>
            <person name="Liang C."/>
            <person name="Lipzen A."/>
            <person name="Lutzoni F."/>
            <person name="Magnuson J."/>
            <person name="Mondo S."/>
            <person name="Nolan M."/>
            <person name="Ohm R."/>
            <person name="Pangilinan J."/>
            <person name="Park H.-J."/>
            <person name="Ramirez L."/>
            <person name="Alfaro M."/>
            <person name="Sun H."/>
            <person name="Tritt A."/>
            <person name="Yoshinaga Y."/>
            <person name="Zwiers L.-H."/>
            <person name="Turgeon B."/>
            <person name="Goodwin S."/>
            <person name="Spatafora J."/>
            <person name="Crous P."/>
            <person name="Grigoriev I."/>
        </authorList>
    </citation>
    <scope>NUCLEOTIDE SEQUENCE</scope>
    <source>
        <strain evidence="4">CBS 121739</strain>
    </source>
</reference>
<dbReference type="GeneID" id="54481776"/>